<feature type="transmembrane region" description="Helical" evidence="1">
    <location>
        <begin position="367"/>
        <end position="386"/>
    </location>
</feature>
<dbReference type="Proteomes" id="UP000037035">
    <property type="component" value="Unassembled WGS sequence"/>
</dbReference>
<feature type="transmembrane region" description="Helical" evidence="1">
    <location>
        <begin position="175"/>
        <end position="193"/>
    </location>
</feature>
<feature type="transmembrane region" description="Helical" evidence="1">
    <location>
        <begin position="64"/>
        <end position="83"/>
    </location>
</feature>
<feature type="transmembrane region" description="Helical" evidence="1">
    <location>
        <begin position="213"/>
        <end position="234"/>
    </location>
</feature>
<evidence type="ECO:0000313" key="2">
    <source>
        <dbReference type="EMBL" id="KNZ48261.1"/>
    </source>
</evidence>
<dbReference type="EMBL" id="LAVV01011040">
    <property type="protein sequence ID" value="KNZ48261.1"/>
    <property type="molecule type" value="Genomic_DNA"/>
</dbReference>
<reference evidence="2 3" key="1">
    <citation type="submission" date="2015-08" db="EMBL/GenBank/DDBJ databases">
        <title>Next Generation Sequencing and Analysis of the Genome of Puccinia sorghi L Schw, the Causal Agent of Maize Common Rust.</title>
        <authorList>
            <person name="Rochi L."/>
            <person name="Burguener G."/>
            <person name="Darino M."/>
            <person name="Turjanski A."/>
            <person name="Kreff E."/>
            <person name="Dieguez M.J."/>
            <person name="Sacco F."/>
        </authorList>
    </citation>
    <scope>NUCLEOTIDE SEQUENCE [LARGE SCALE GENOMIC DNA]</scope>
    <source>
        <strain evidence="2 3">RO10H11247</strain>
    </source>
</reference>
<proteinExistence type="predicted"/>
<dbReference type="VEuPathDB" id="FungiDB:VP01_578g2"/>
<sequence length="388" mass="43735">MFQHLAASSPNGSAMITPACMHAISYAHGLFLLHYYRASSFADINLSFVSSKSQILSPETMFKILFQALCILIMLGNLLKFTMWEGAWIESVDFFLHHSCFLSSFNSLDIWLSFGQNSLLKPLLTCNTSYHTLFSCFQSNTFKIIKFYSAYKFMQKTVLHADNSGVGIKMIITQIWLMCLISLLNVSSTLLSVQSSKSNQSSIENHVAGGSRGWWLTGWWLTWLVAHGLVAHVAGTLSGGSADFGLFPLVSSSPINSLRRLADTFLRLRPLKIFSQLLRQGKSRFHLSCSFLPLILLIPQNCPRLFTFFKYHHSPPISLPLQNISSNHFIRMPLASDSSLFILFCQLLSPTLVVHWSLYVLTNTTSLRFFLFFFSFFGNSPISGWITA</sequence>
<keyword evidence="3" id="KW-1185">Reference proteome</keyword>
<evidence type="ECO:0000313" key="3">
    <source>
        <dbReference type="Proteomes" id="UP000037035"/>
    </source>
</evidence>
<protein>
    <submittedName>
        <fullName evidence="2">Uncharacterized protein</fullName>
    </submittedName>
</protein>
<accession>A0A0L6UI94</accession>
<gene>
    <name evidence="2" type="ORF">VP01_578g2</name>
</gene>
<feature type="transmembrane region" description="Helical" evidence="1">
    <location>
        <begin position="340"/>
        <end position="361"/>
    </location>
</feature>
<keyword evidence="1" id="KW-0472">Membrane</keyword>
<organism evidence="2 3">
    <name type="scientific">Puccinia sorghi</name>
    <dbReference type="NCBI Taxonomy" id="27349"/>
    <lineage>
        <taxon>Eukaryota</taxon>
        <taxon>Fungi</taxon>
        <taxon>Dikarya</taxon>
        <taxon>Basidiomycota</taxon>
        <taxon>Pucciniomycotina</taxon>
        <taxon>Pucciniomycetes</taxon>
        <taxon>Pucciniales</taxon>
        <taxon>Pucciniaceae</taxon>
        <taxon>Puccinia</taxon>
    </lineage>
</organism>
<name>A0A0L6UI94_9BASI</name>
<keyword evidence="1" id="KW-0812">Transmembrane</keyword>
<dbReference type="AlphaFoldDB" id="A0A0L6UI94"/>
<keyword evidence="1" id="KW-1133">Transmembrane helix</keyword>
<comment type="caution">
    <text evidence="2">The sequence shown here is derived from an EMBL/GenBank/DDBJ whole genome shotgun (WGS) entry which is preliminary data.</text>
</comment>
<evidence type="ECO:0000256" key="1">
    <source>
        <dbReference type="SAM" id="Phobius"/>
    </source>
</evidence>